<dbReference type="NCBIfam" id="TIGR03383">
    <property type="entry name" value="urate_oxi"/>
    <property type="match status" value="1"/>
</dbReference>
<dbReference type="AlphaFoldDB" id="A0AAV1HQC0"/>
<gene>
    <name evidence="7" type="ORF">CVIRNUC_000337</name>
</gene>
<reference evidence="7 8" key="1">
    <citation type="submission" date="2023-10" db="EMBL/GenBank/DDBJ databases">
        <authorList>
            <person name="Maclean D."/>
            <person name="Macfadyen A."/>
        </authorList>
    </citation>
    <scope>NUCLEOTIDE SEQUENCE [LARGE SCALE GENOMIC DNA]</scope>
</reference>
<dbReference type="Proteomes" id="UP001314263">
    <property type="component" value="Unassembled WGS sequence"/>
</dbReference>
<keyword evidence="8" id="KW-1185">Reference proteome</keyword>
<protein>
    <recommendedName>
        <fullName evidence="3">factor independent urate hydroxylase</fullName>
        <ecNumber evidence="3">1.7.3.3</ecNumber>
    </recommendedName>
    <alternativeName>
        <fullName evidence="6">Urate oxidase</fullName>
    </alternativeName>
</protein>
<comment type="pathway">
    <text evidence="1">Purine metabolism; urate degradation; (S)-allantoin from urate: step 1/3.</text>
</comment>
<evidence type="ECO:0000256" key="2">
    <source>
        <dbReference type="ARBA" id="ARBA00009760"/>
    </source>
</evidence>
<dbReference type="PRINTS" id="PR00093">
    <property type="entry name" value="URICASE"/>
</dbReference>
<dbReference type="PANTHER" id="PTHR42874:SF1">
    <property type="entry name" value="URICASE"/>
    <property type="match status" value="1"/>
</dbReference>
<keyword evidence="5" id="KW-0560">Oxidoreductase</keyword>
<evidence type="ECO:0000256" key="1">
    <source>
        <dbReference type="ARBA" id="ARBA00004831"/>
    </source>
</evidence>
<evidence type="ECO:0000256" key="6">
    <source>
        <dbReference type="ARBA" id="ARBA00031317"/>
    </source>
</evidence>
<evidence type="ECO:0000256" key="5">
    <source>
        <dbReference type="ARBA" id="ARBA00023002"/>
    </source>
</evidence>
<dbReference type="InterPro" id="IPR002042">
    <property type="entry name" value="Uricase"/>
</dbReference>
<accession>A0AAV1HQC0</accession>
<proteinExistence type="inferred from homology"/>
<dbReference type="Gene3D" id="3.10.270.10">
    <property type="entry name" value="Urate Oxidase"/>
    <property type="match status" value="2"/>
</dbReference>
<organism evidence="7 8">
    <name type="scientific">Coccomyxa viridis</name>
    <dbReference type="NCBI Taxonomy" id="1274662"/>
    <lineage>
        <taxon>Eukaryota</taxon>
        <taxon>Viridiplantae</taxon>
        <taxon>Chlorophyta</taxon>
        <taxon>core chlorophytes</taxon>
        <taxon>Trebouxiophyceae</taxon>
        <taxon>Trebouxiophyceae incertae sedis</taxon>
        <taxon>Coccomyxaceae</taxon>
        <taxon>Coccomyxa</taxon>
    </lineage>
</organism>
<dbReference type="GO" id="GO:0005777">
    <property type="term" value="C:peroxisome"/>
    <property type="evidence" value="ECO:0007669"/>
    <property type="project" value="TreeGrafter"/>
</dbReference>
<dbReference type="Pfam" id="PF01014">
    <property type="entry name" value="Uricase"/>
    <property type="match status" value="3"/>
</dbReference>
<dbReference type="EC" id="1.7.3.3" evidence="3"/>
<evidence type="ECO:0000313" key="7">
    <source>
        <dbReference type="EMBL" id="CAK0733814.1"/>
    </source>
</evidence>
<dbReference type="SUPFAM" id="SSF55620">
    <property type="entry name" value="Tetrahydrobiopterin biosynthesis enzymes-like"/>
    <property type="match status" value="3"/>
</dbReference>
<dbReference type="PANTHER" id="PTHR42874">
    <property type="entry name" value="URICASE"/>
    <property type="match status" value="1"/>
</dbReference>
<dbReference type="GO" id="GO:0004846">
    <property type="term" value="F:urate oxidase activity"/>
    <property type="evidence" value="ECO:0007669"/>
    <property type="project" value="UniProtKB-EC"/>
</dbReference>
<comment type="similarity">
    <text evidence="2">Belongs to the uricase family.</text>
</comment>
<dbReference type="EMBL" id="CAUYUE010000001">
    <property type="protein sequence ID" value="CAK0733814.1"/>
    <property type="molecule type" value="Genomic_DNA"/>
</dbReference>
<keyword evidence="4" id="KW-0659">Purine metabolism</keyword>
<dbReference type="GO" id="GO:0019628">
    <property type="term" value="P:urate catabolic process"/>
    <property type="evidence" value="ECO:0007669"/>
    <property type="project" value="TreeGrafter"/>
</dbReference>
<evidence type="ECO:0000313" key="8">
    <source>
        <dbReference type="Proteomes" id="UP001314263"/>
    </source>
</evidence>
<comment type="caution">
    <text evidence="7">The sequence shown here is derived from an EMBL/GenBank/DDBJ whole genome shotgun (WGS) entry which is preliminary data.</text>
</comment>
<evidence type="ECO:0000256" key="4">
    <source>
        <dbReference type="ARBA" id="ARBA00022631"/>
    </source>
</evidence>
<evidence type="ECO:0000256" key="3">
    <source>
        <dbReference type="ARBA" id="ARBA00012598"/>
    </source>
</evidence>
<name>A0AAV1HQC0_9CHLO</name>
<dbReference type="GO" id="GO:0006145">
    <property type="term" value="P:purine nucleobase catabolic process"/>
    <property type="evidence" value="ECO:0007669"/>
    <property type="project" value="TreeGrafter"/>
</dbReference>
<sequence>MCAAVLKEHQHGKSRVRLGRTWREGDVHHFAEWTVHTMLESDMAHAFLEGSNTDMTATDTQKNTVYFIAKKCSKRCTAEEYAIALARHFVDTYPKVSKAKVWVEQAPWQRVSVHRQPHSHGYAQEASGIRTAFVTVDDKGGVSVSAGVKGYKVLKTTQSGYVGYLKDKFTLLPETTDRIAATSISATWRHVLLGTLTVPFHEGVSLNLLLSSMQRIRWCQVKYGCRGALKTSWRCCPTPSTALALPLSLQPGRNFQAYTPLLPLFNLYMCCTACPCQQTTLRACSAAAAAACGVPVQLCRPHLCHLYIGVNGPTLIVCRYTGPVDYDKAFQEIKTALGEAFWGPPKSGVYSPSVQYTLFQMAKLALQRVSAVDSIFLNMPNLHFLPCNPVTSKFEDDVYFATSEPHGDIEATITRGDIEPHCKL</sequence>